<dbReference type="PANTHER" id="PTHR33116">
    <property type="entry name" value="REVERSE TRANSCRIPTASE ZINC-BINDING DOMAIN-CONTAINING PROTEIN-RELATED-RELATED"/>
    <property type="match status" value="1"/>
</dbReference>
<keyword evidence="3" id="KW-1185">Reference proteome</keyword>
<evidence type="ECO:0000313" key="4">
    <source>
        <dbReference type="RefSeq" id="XP_071918898.1"/>
    </source>
</evidence>
<dbReference type="InterPro" id="IPR012337">
    <property type="entry name" value="RNaseH-like_sf"/>
</dbReference>
<dbReference type="InterPro" id="IPR036397">
    <property type="entry name" value="RNaseH_sf"/>
</dbReference>
<dbReference type="InterPro" id="IPR043502">
    <property type="entry name" value="DNA/RNA_pol_sf"/>
</dbReference>
<dbReference type="GeneID" id="140013498"/>
<organism evidence="3 4">
    <name type="scientific">Coffea arabica</name>
    <name type="common">Arabian coffee</name>
    <dbReference type="NCBI Taxonomy" id="13443"/>
    <lineage>
        <taxon>Eukaryota</taxon>
        <taxon>Viridiplantae</taxon>
        <taxon>Streptophyta</taxon>
        <taxon>Embryophyta</taxon>
        <taxon>Tracheophyta</taxon>
        <taxon>Spermatophyta</taxon>
        <taxon>Magnoliopsida</taxon>
        <taxon>eudicotyledons</taxon>
        <taxon>Gunneridae</taxon>
        <taxon>Pentapetalae</taxon>
        <taxon>asterids</taxon>
        <taxon>lamiids</taxon>
        <taxon>Gentianales</taxon>
        <taxon>Rubiaceae</taxon>
        <taxon>Ixoroideae</taxon>
        <taxon>Gardenieae complex</taxon>
        <taxon>Bertiereae - Coffeeae clade</taxon>
        <taxon>Coffeeae</taxon>
        <taxon>Coffea</taxon>
    </lineage>
</organism>
<evidence type="ECO:0000259" key="1">
    <source>
        <dbReference type="Pfam" id="PF00078"/>
    </source>
</evidence>
<dbReference type="Pfam" id="PF00078">
    <property type="entry name" value="RVT_1"/>
    <property type="match status" value="1"/>
</dbReference>
<dbReference type="InterPro" id="IPR002156">
    <property type="entry name" value="RNaseH_domain"/>
</dbReference>
<name>A0ABM4VH88_COFAR</name>
<evidence type="ECO:0008006" key="5">
    <source>
        <dbReference type="Google" id="ProtNLM"/>
    </source>
</evidence>
<evidence type="ECO:0000259" key="2">
    <source>
        <dbReference type="Pfam" id="PF13456"/>
    </source>
</evidence>
<dbReference type="CDD" id="cd06222">
    <property type="entry name" value="RNase_H_like"/>
    <property type="match status" value="1"/>
</dbReference>
<protein>
    <recommendedName>
        <fullName evidence="5">Reverse transcriptase domain-containing protein</fullName>
    </recommendedName>
</protein>
<accession>A0ABM4VH88</accession>
<sequence>MAKAYDRMSWVFIIRVLRCFGFGERFIDMVWRLLSNVLFSMLVNGVPYGLFKSSRGLRQGDPLSPVLFIIGAEVLSRGLNLLYSQSNFVGYKVPRYCPTISHLAFADDIIIFANGSTSSLKKIMRVLELYQKASGVMPKSIFHMIERVCANFLWGTTEESRRFHWVRWRDLCFPPEEGGVGFWSIDDTYRVFSCKLWKTFRQNLSLWAMFMRAKDSHDTHPCQVALRSPSSATWRRMLDVRGFAELFILWRPYSGFCHFWYDNWTGSGELYLRADVQDHLSFHDFIVCETWDSRLLSHVFPPNLVQAMVGMPIPCISSVHRMVWTASSSGSFSLSSALQEVRQAKPSSFMFSQASRLLMFKLNIDGCSKGNPGLSGGGGILRDGSGKFIFAFASCFDVTTSLQGEAKALALGLSFCAQRNFLQQLVVESDSLVLLKILRNDYQCLWTISYEIE</sequence>
<dbReference type="SUPFAM" id="SSF53098">
    <property type="entry name" value="Ribonuclease H-like"/>
    <property type="match status" value="1"/>
</dbReference>
<feature type="domain" description="Reverse transcriptase" evidence="1">
    <location>
        <begin position="2"/>
        <end position="135"/>
    </location>
</feature>
<dbReference type="InterPro" id="IPR044730">
    <property type="entry name" value="RNase_H-like_dom_plant"/>
</dbReference>
<dbReference type="Proteomes" id="UP001652660">
    <property type="component" value="Chromosome 8c"/>
</dbReference>
<dbReference type="Pfam" id="PF13456">
    <property type="entry name" value="RVT_3"/>
    <property type="match status" value="1"/>
</dbReference>
<dbReference type="SUPFAM" id="SSF56672">
    <property type="entry name" value="DNA/RNA polymerases"/>
    <property type="match status" value="1"/>
</dbReference>
<gene>
    <name evidence="4" type="primary">LOC140013498</name>
</gene>
<dbReference type="RefSeq" id="XP_071918898.1">
    <property type="nucleotide sequence ID" value="XM_072062797.1"/>
</dbReference>
<reference evidence="4" key="1">
    <citation type="submission" date="2025-08" db="UniProtKB">
        <authorList>
            <consortium name="RefSeq"/>
        </authorList>
    </citation>
    <scope>IDENTIFICATION</scope>
    <source>
        <tissue evidence="4">Leaves</tissue>
    </source>
</reference>
<evidence type="ECO:0000313" key="3">
    <source>
        <dbReference type="Proteomes" id="UP001652660"/>
    </source>
</evidence>
<dbReference type="PANTHER" id="PTHR33116:SF84">
    <property type="entry name" value="RNA-DIRECTED DNA POLYMERASE"/>
    <property type="match status" value="1"/>
</dbReference>
<dbReference type="InterPro" id="IPR000477">
    <property type="entry name" value="RT_dom"/>
</dbReference>
<feature type="domain" description="RNase H type-1" evidence="2">
    <location>
        <begin position="363"/>
        <end position="441"/>
    </location>
</feature>
<dbReference type="Gene3D" id="3.30.420.10">
    <property type="entry name" value="Ribonuclease H-like superfamily/Ribonuclease H"/>
    <property type="match status" value="1"/>
</dbReference>
<proteinExistence type="predicted"/>